<feature type="region of interest" description="Disordered" evidence="1">
    <location>
        <begin position="248"/>
        <end position="268"/>
    </location>
</feature>
<accession>A0A3N1CTY1</accession>
<keyword evidence="3" id="KW-1185">Reference proteome</keyword>
<reference evidence="2 3" key="1">
    <citation type="submission" date="2018-11" db="EMBL/GenBank/DDBJ databases">
        <title>Sequencing the genomes of 1000 actinobacteria strains.</title>
        <authorList>
            <person name="Klenk H.-P."/>
        </authorList>
    </citation>
    <scope>NUCLEOTIDE SEQUENCE [LARGE SCALE GENOMIC DNA]</scope>
    <source>
        <strain evidence="2 3">DSM 44254</strain>
    </source>
</reference>
<dbReference type="PANTHER" id="PTHR30348">
    <property type="entry name" value="UNCHARACTERIZED PROTEIN YECE"/>
    <property type="match status" value="1"/>
</dbReference>
<dbReference type="Gene3D" id="3.20.20.410">
    <property type="entry name" value="Protein of unknown function UPF0759"/>
    <property type="match status" value="1"/>
</dbReference>
<evidence type="ECO:0000313" key="3">
    <source>
        <dbReference type="Proteomes" id="UP000272400"/>
    </source>
</evidence>
<dbReference type="PANTHER" id="PTHR30348:SF4">
    <property type="entry name" value="DUF72 DOMAIN-CONTAINING PROTEIN"/>
    <property type="match status" value="1"/>
</dbReference>
<sequence>MNELLVGTSGWMYDDWRTRFYPGDVAKKRWLAYYGARFPTVENNNAFYRLPERDTFAGWKASVPDGFVMAVKASRYLTHMKRLRDPAEPVRRLLRAAEGLGTALGPVLLQLPPTLRGDPDRLAACLRAFPRGVPVAVEPRHPSWWTGDVRRVLEARGAALVWADRLGRPQGPLWATADWAYLRLHEGAAAPRPHYGDRALGAWLDRLTEGGPFTRTFAYLNNDHGGAAVRDAERFRDLAAAAGLTAPSAPRAAVAGSRSPRRSSPVRR</sequence>
<gene>
    <name evidence="2" type="ORF">EDD29_2212</name>
</gene>
<proteinExistence type="predicted"/>
<dbReference type="EMBL" id="RJKE01000001">
    <property type="protein sequence ID" value="ROO84685.1"/>
    <property type="molecule type" value="Genomic_DNA"/>
</dbReference>
<name>A0A3N1CTY1_9ACTN</name>
<evidence type="ECO:0000313" key="2">
    <source>
        <dbReference type="EMBL" id="ROO84685.1"/>
    </source>
</evidence>
<feature type="compositionally biased region" description="Basic residues" evidence="1">
    <location>
        <begin position="259"/>
        <end position="268"/>
    </location>
</feature>
<dbReference type="SUPFAM" id="SSF117396">
    <property type="entry name" value="TM1631-like"/>
    <property type="match status" value="1"/>
</dbReference>
<evidence type="ECO:0000256" key="1">
    <source>
        <dbReference type="SAM" id="MobiDB-lite"/>
    </source>
</evidence>
<dbReference type="Proteomes" id="UP000272400">
    <property type="component" value="Unassembled WGS sequence"/>
</dbReference>
<dbReference type="RefSeq" id="WP_246052705.1">
    <property type="nucleotide sequence ID" value="NZ_RJKE01000001.1"/>
</dbReference>
<protein>
    <submittedName>
        <fullName evidence="2">Uncharacterized protein YecE (DUF72 family)</fullName>
    </submittedName>
</protein>
<feature type="compositionally biased region" description="Low complexity" evidence="1">
    <location>
        <begin position="248"/>
        <end position="258"/>
    </location>
</feature>
<comment type="caution">
    <text evidence="2">The sequence shown here is derived from an EMBL/GenBank/DDBJ whole genome shotgun (WGS) entry which is preliminary data.</text>
</comment>
<dbReference type="Pfam" id="PF01904">
    <property type="entry name" value="DUF72"/>
    <property type="match status" value="1"/>
</dbReference>
<dbReference type="AlphaFoldDB" id="A0A3N1CTY1"/>
<dbReference type="InterPro" id="IPR002763">
    <property type="entry name" value="DUF72"/>
</dbReference>
<organism evidence="2 3">
    <name type="scientific">Actinocorallia herbida</name>
    <dbReference type="NCBI Taxonomy" id="58109"/>
    <lineage>
        <taxon>Bacteria</taxon>
        <taxon>Bacillati</taxon>
        <taxon>Actinomycetota</taxon>
        <taxon>Actinomycetes</taxon>
        <taxon>Streptosporangiales</taxon>
        <taxon>Thermomonosporaceae</taxon>
        <taxon>Actinocorallia</taxon>
    </lineage>
</organism>
<dbReference type="InterPro" id="IPR036520">
    <property type="entry name" value="UPF0759_sf"/>
</dbReference>